<dbReference type="InterPro" id="IPR003141">
    <property type="entry name" value="Pol/His_phosphatase_N"/>
</dbReference>
<evidence type="ECO:0000256" key="3">
    <source>
        <dbReference type="ARBA" id="ARBA00022695"/>
    </source>
</evidence>
<keyword evidence="7" id="KW-0234">DNA repair</keyword>
<accession>A0A6S7CIP7</accession>
<proteinExistence type="predicted"/>
<dbReference type="GO" id="GO:0006260">
    <property type="term" value="P:DNA replication"/>
    <property type="evidence" value="ECO:0007669"/>
    <property type="project" value="UniProtKB-KW"/>
</dbReference>
<dbReference type="InterPro" id="IPR040982">
    <property type="entry name" value="DNA_pol3_finger"/>
</dbReference>
<evidence type="ECO:0000256" key="4">
    <source>
        <dbReference type="ARBA" id="ARBA00022705"/>
    </source>
</evidence>
<dbReference type="AlphaFoldDB" id="A0A6S7CIP7"/>
<evidence type="ECO:0000259" key="8">
    <source>
        <dbReference type="SMART" id="SM00481"/>
    </source>
</evidence>
<evidence type="ECO:0000256" key="1">
    <source>
        <dbReference type="ARBA" id="ARBA00022490"/>
    </source>
</evidence>
<dbReference type="Proteomes" id="UP000494365">
    <property type="component" value="Unassembled WGS sequence"/>
</dbReference>
<sequence length="689" mass="76421">MDLYSSALPGYAELQCFSNFTFLRGASHAEDLIARAEQLGYMAIAITDECSLAGIVRAHVAAKEANVRLIVGAHFQLTNADGSTALSFTALAQTREGYGNLSELITLARTRTGKGSYLLTPDDLARPNGPYSHLRGLPECLAILSPEFPAKEERLDAQVEWLASTFDRRCWIALTLHARAMDDIHRGIVQYVAEKHLVPVVATGGVTMHVRSRKPLQDTLTAIRLNRSIAECGFELAQNAEQHLRSRLRLANIYPQNALAETINIASRCTFAMDELRYEYPDELVPAGVTPTAYLRQETYIGAHRRFPAGIPHKVQTQIEHELGLIADLKYEPYFLTVYDIVRFARNEGILCQGRGSAANSAVCYCLGVTEVDPARSNMLFERFVSKERADVPDIDVDYEHNRREEVVQYIYAKYSRTRAALAAAVTTYRPKSALRDSGKALGIDPAIVDKVAKAHHWFDSSADLLNRFTESGLDPEAPMLQQWANLAAQLLGFPRHLSQHTGGFVIARGKLSRLVPIENAAMVDRTVIQWDKDDLEALGLLKIDVLALGMLTAIRRALDLVSQQRGEPFEMQDIPAEDSATYEMICRADTVGVFQIESRAQMSMLPRLQPREFYDLVIEVAIVRPGPVQGGMVHPYLRRRQKLEPVSFPSPAMETALARTLGVPIFQEQVMQVAMLAAGFSAGCHGSA</sequence>
<keyword evidence="5" id="KW-0227">DNA damage</keyword>
<dbReference type="EMBL" id="CADIKK010000093">
    <property type="protein sequence ID" value="CAB3810086.1"/>
    <property type="molecule type" value="Genomic_DNA"/>
</dbReference>
<evidence type="ECO:0000313" key="10">
    <source>
        <dbReference type="Proteomes" id="UP000494365"/>
    </source>
</evidence>
<keyword evidence="6" id="KW-0239">DNA-directed DNA polymerase</keyword>
<dbReference type="InterPro" id="IPR004013">
    <property type="entry name" value="PHP_dom"/>
</dbReference>
<name>A0A6S7CIP7_9BURK</name>
<reference evidence="9 10" key="1">
    <citation type="submission" date="2020-04" db="EMBL/GenBank/DDBJ databases">
        <authorList>
            <person name="De Canck E."/>
        </authorList>
    </citation>
    <scope>NUCLEOTIDE SEQUENCE [LARGE SCALE GENOMIC DNA]</scope>
    <source>
        <strain evidence="9 10">LMG 28614</strain>
    </source>
</reference>
<dbReference type="SMART" id="SM00481">
    <property type="entry name" value="POLIIIAc"/>
    <property type="match status" value="1"/>
</dbReference>
<dbReference type="InterPro" id="IPR011708">
    <property type="entry name" value="DNA_pol3_alpha_NTPase_dom"/>
</dbReference>
<evidence type="ECO:0000256" key="5">
    <source>
        <dbReference type="ARBA" id="ARBA00022763"/>
    </source>
</evidence>
<dbReference type="InterPro" id="IPR004805">
    <property type="entry name" value="DnaE2/DnaE/PolC"/>
</dbReference>
<evidence type="ECO:0000256" key="6">
    <source>
        <dbReference type="ARBA" id="ARBA00022932"/>
    </source>
</evidence>
<dbReference type="CDD" id="cd07434">
    <property type="entry name" value="PHP_PolIIIA_DnaE2"/>
    <property type="match status" value="1"/>
</dbReference>
<dbReference type="EC" id="2.7.7.7" evidence="9"/>
<dbReference type="Gene3D" id="3.20.20.140">
    <property type="entry name" value="Metal-dependent hydrolases"/>
    <property type="match status" value="1"/>
</dbReference>
<dbReference type="Pfam" id="PF17657">
    <property type="entry name" value="DNA_pol3_finger"/>
    <property type="match status" value="1"/>
</dbReference>
<dbReference type="Pfam" id="PF02811">
    <property type="entry name" value="PHP"/>
    <property type="match status" value="1"/>
</dbReference>
<keyword evidence="3 9" id="KW-0548">Nucleotidyltransferase</keyword>
<dbReference type="Pfam" id="PF07733">
    <property type="entry name" value="DNA_pol3_alpha"/>
    <property type="match status" value="1"/>
</dbReference>
<dbReference type="GO" id="GO:0006281">
    <property type="term" value="P:DNA repair"/>
    <property type="evidence" value="ECO:0007669"/>
    <property type="project" value="UniProtKB-KW"/>
</dbReference>
<keyword evidence="1" id="KW-0963">Cytoplasm</keyword>
<dbReference type="PANTHER" id="PTHR32294:SF4">
    <property type="entry name" value="ERROR-PRONE DNA POLYMERASE"/>
    <property type="match status" value="1"/>
</dbReference>
<keyword evidence="4" id="KW-0235">DNA replication</keyword>
<organism evidence="9 10">
    <name type="scientific">Paraburkholderia ultramafica</name>
    <dbReference type="NCBI Taxonomy" id="1544867"/>
    <lineage>
        <taxon>Bacteria</taxon>
        <taxon>Pseudomonadati</taxon>
        <taxon>Pseudomonadota</taxon>
        <taxon>Betaproteobacteria</taxon>
        <taxon>Burkholderiales</taxon>
        <taxon>Burkholderiaceae</taxon>
        <taxon>Paraburkholderia</taxon>
    </lineage>
</organism>
<feature type="domain" description="Polymerase/histidinol phosphatase N-terminal" evidence="8">
    <location>
        <begin position="12"/>
        <end position="79"/>
    </location>
</feature>
<evidence type="ECO:0000256" key="2">
    <source>
        <dbReference type="ARBA" id="ARBA00022679"/>
    </source>
</evidence>
<dbReference type="NCBIfam" id="NF004225">
    <property type="entry name" value="PRK05672.1"/>
    <property type="match status" value="1"/>
</dbReference>
<gene>
    <name evidence="9" type="primary">dnaE2_4</name>
    <name evidence="9" type="ORF">LMG28614_07197</name>
</gene>
<evidence type="ECO:0000256" key="7">
    <source>
        <dbReference type="ARBA" id="ARBA00023204"/>
    </source>
</evidence>
<keyword evidence="10" id="KW-1185">Reference proteome</keyword>
<dbReference type="GO" id="GO:0008408">
    <property type="term" value="F:3'-5' exonuclease activity"/>
    <property type="evidence" value="ECO:0007669"/>
    <property type="project" value="InterPro"/>
</dbReference>
<dbReference type="GO" id="GO:0003887">
    <property type="term" value="F:DNA-directed DNA polymerase activity"/>
    <property type="evidence" value="ECO:0007669"/>
    <property type="project" value="UniProtKB-KW"/>
</dbReference>
<protein>
    <submittedName>
        <fullName evidence="9">Error-prone DNA polymerase</fullName>
        <ecNumber evidence="9">2.7.7.7</ecNumber>
    </submittedName>
</protein>
<keyword evidence="2 9" id="KW-0808">Transferase</keyword>
<dbReference type="PANTHER" id="PTHR32294">
    <property type="entry name" value="DNA POLYMERASE III SUBUNIT ALPHA"/>
    <property type="match status" value="1"/>
</dbReference>
<evidence type="ECO:0000313" key="9">
    <source>
        <dbReference type="EMBL" id="CAB3810086.1"/>
    </source>
</evidence>